<keyword evidence="1" id="KW-0560">Oxidoreductase</keyword>
<evidence type="ECO:0000256" key="1">
    <source>
        <dbReference type="ARBA" id="ARBA00023002"/>
    </source>
</evidence>
<keyword evidence="2" id="KW-0732">Signal</keyword>
<dbReference type="InterPro" id="IPR050411">
    <property type="entry name" value="AlphaKG_dependent_hydroxylases"/>
</dbReference>
<dbReference type="Gene3D" id="3.60.130.10">
    <property type="entry name" value="Clavaminate synthase-like"/>
    <property type="match status" value="1"/>
</dbReference>
<evidence type="ECO:0000259" key="3">
    <source>
        <dbReference type="Pfam" id="PF02668"/>
    </source>
</evidence>
<dbReference type="EMBL" id="HBGT01021840">
    <property type="protein sequence ID" value="CAD9427269.1"/>
    <property type="molecule type" value="Transcribed_RNA"/>
</dbReference>
<dbReference type="GO" id="GO:0016491">
    <property type="term" value="F:oxidoreductase activity"/>
    <property type="evidence" value="ECO:0007669"/>
    <property type="project" value="UniProtKB-KW"/>
</dbReference>
<dbReference type="InterPro" id="IPR003819">
    <property type="entry name" value="TauD/TfdA-like"/>
</dbReference>
<evidence type="ECO:0000256" key="2">
    <source>
        <dbReference type="SAM" id="SignalP"/>
    </source>
</evidence>
<protein>
    <recommendedName>
        <fullName evidence="3">TauD/TfdA-like domain-containing protein</fullName>
    </recommendedName>
</protein>
<feature type="domain" description="TauD/TfdA-like" evidence="3">
    <location>
        <begin position="85"/>
        <end position="386"/>
    </location>
</feature>
<gene>
    <name evidence="4" type="ORF">FPAR1323_LOCUS11476</name>
</gene>
<dbReference type="PANTHER" id="PTHR10696:SF21">
    <property type="entry name" value="TAUD_TFDA-LIKE DOMAIN-CONTAINING PROTEIN"/>
    <property type="match status" value="1"/>
</dbReference>
<accession>A0A7S2CIT8</accession>
<dbReference type="Pfam" id="PF02668">
    <property type="entry name" value="TauD"/>
    <property type="match status" value="1"/>
</dbReference>
<dbReference type="SUPFAM" id="SSF51197">
    <property type="entry name" value="Clavaminate synthase-like"/>
    <property type="match status" value="1"/>
</dbReference>
<sequence>MRAVVSLALIGAANAFTHGAHRSQRAAPLRAATLPGPLAEAPDVGMLPDCPPTIWNSGFDDVVGERDGGGELLECPLEISATDYFGPSEGPNKDAASITAKKDEIMAKLQEHGCVWFKDMELTKSPEGFRSFYDALGLDLCLDPIHTSGLRKMISKKDGIYEEVNKPTLRGHYIGLHQESTHVKTSTYGAFVCFQGATIEGGEFLVADGARILRDLDPAVLQRIYENKVRISVSNLDFDFLAATGPLKQPLMNFFQDLIAKAVAPKFDMELEMLWGSDGKPYRLQAVEPPMSPVNRHPKTGMPVWFCNIHNHARYLRDNRPCTVPEVGMTDVYYGDLSGIPKEDLEHIDEVSRKHIVRVPMQPGDIIFVDNYRMLHGRDIFKGDRFHAVAWFGEQTDANGQKVAVERKQGNMLNEMLNNYVENAF</sequence>
<proteinExistence type="predicted"/>
<feature type="signal peptide" evidence="2">
    <location>
        <begin position="1"/>
        <end position="15"/>
    </location>
</feature>
<reference evidence="4" key="1">
    <citation type="submission" date="2021-01" db="EMBL/GenBank/DDBJ databases">
        <authorList>
            <person name="Corre E."/>
            <person name="Pelletier E."/>
            <person name="Niang G."/>
            <person name="Scheremetjew M."/>
            <person name="Finn R."/>
            <person name="Kale V."/>
            <person name="Holt S."/>
            <person name="Cochrane G."/>
            <person name="Meng A."/>
            <person name="Brown T."/>
            <person name="Cohen L."/>
        </authorList>
    </citation>
    <scope>NUCLEOTIDE SEQUENCE</scope>
    <source>
        <strain evidence="4">RCC1693</strain>
    </source>
</reference>
<dbReference type="AlphaFoldDB" id="A0A7S2CIT8"/>
<name>A0A7S2CIT8_9STRA</name>
<dbReference type="InterPro" id="IPR042098">
    <property type="entry name" value="TauD-like_sf"/>
</dbReference>
<evidence type="ECO:0000313" key="4">
    <source>
        <dbReference type="EMBL" id="CAD9427269.1"/>
    </source>
</evidence>
<dbReference type="PANTHER" id="PTHR10696">
    <property type="entry name" value="GAMMA-BUTYROBETAINE HYDROXYLASE-RELATED"/>
    <property type="match status" value="1"/>
</dbReference>
<organism evidence="4">
    <name type="scientific">Florenciella parvula</name>
    <dbReference type="NCBI Taxonomy" id="236787"/>
    <lineage>
        <taxon>Eukaryota</taxon>
        <taxon>Sar</taxon>
        <taxon>Stramenopiles</taxon>
        <taxon>Ochrophyta</taxon>
        <taxon>Dictyochophyceae</taxon>
        <taxon>Florenciellales</taxon>
        <taxon>Florenciella</taxon>
    </lineage>
</organism>
<feature type="chain" id="PRO_5031259148" description="TauD/TfdA-like domain-containing protein" evidence="2">
    <location>
        <begin position="16"/>
        <end position="425"/>
    </location>
</feature>